<dbReference type="EMBL" id="SWLB01000007">
    <property type="protein sequence ID" value="KAF3336708.1"/>
    <property type="molecule type" value="Genomic_DNA"/>
</dbReference>
<name>A0A833RBP1_9POAL</name>
<reference evidence="3" key="1">
    <citation type="submission" date="2020-01" db="EMBL/GenBank/DDBJ databases">
        <title>Genome sequence of Kobresia littledalei, the first chromosome-level genome in the family Cyperaceae.</title>
        <authorList>
            <person name="Qu G."/>
        </authorList>
    </citation>
    <scope>NUCLEOTIDE SEQUENCE</scope>
    <source>
        <strain evidence="3">C.B.Clarke</strain>
        <tissue evidence="3">Leaf</tissue>
    </source>
</reference>
<dbReference type="SMART" id="SM00343">
    <property type="entry name" value="ZnF_C2HC"/>
    <property type="match status" value="2"/>
</dbReference>
<evidence type="ECO:0000313" key="4">
    <source>
        <dbReference type="Proteomes" id="UP000623129"/>
    </source>
</evidence>
<feature type="region of interest" description="Disordered" evidence="1">
    <location>
        <begin position="401"/>
        <end position="487"/>
    </location>
</feature>
<sequence length="609" mass="68486">MWKYPTVGKMATRRRQEALFQYVVAGQRPISTTVQHLHQIPTQPPAFNETNATGGVQGIEEGWTEVTRRRPRGIHTERRIPPKLNKQIELLKAQGRCFRCLDRGHKKLQCRNSIRCIKCRGYGHTSRKCVAPGAPPINPAHSPSHSHTIPPAHTPPVNTNHENPSASIHQPATSQSVTMDLDNWETLPMLSPNTLPARGPPLKVFFPPNDNMRSPNLLLDRSAVVLLGPGADIVGQLPRRIAAAIGTTFGCHPDAFKISTLEPAAGDLLVEFPSNVLRNMAVDVGVFMIARGIEVQLRPWTPNMHMVRDPMTHRARIRLRNFPMQYWNFHDVNHLISGFGYTICMTPVISNDNFDTLRVLVACYDPTTIPPSVELHKDPRSKVVHIDLEGWLHNLSPSLQTLSEDEGERASSNLGPHRHRHHNRQPGSWPTAPYGRHNEANTRHPQPTGGSGSTTLDLTGEVQLLKRRDPLPQQQPIQPLPPRVSPGNDACIITRTEPINWQISSQTWDRVQLHATNAKGETFNAEFLVPSMRSLCRLSSLILAWERDLSKRVQLNENCTILFPASTHDTRDTRPIFEITNTLPTDLQRQNDKLEGHEAQWLQCIRQPS</sequence>
<evidence type="ECO:0000313" key="3">
    <source>
        <dbReference type="EMBL" id="KAF3336708.1"/>
    </source>
</evidence>
<dbReference type="AlphaFoldDB" id="A0A833RBP1"/>
<dbReference type="SUPFAM" id="SSF57756">
    <property type="entry name" value="Retrovirus zinc finger-like domains"/>
    <property type="match status" value="1"/>
</dbReference>
<dbReference type="OrthoDB" id="694475at2759"/>
<dbReference type="InterPro" id="IPR036875">
    <property type="entry name" value="Znf_CCHC_sf"/>
</dbReference>
<evidence type="ECO:0000259" key="2">
    <source>
        <dbReference type="SMART" id="SM00343"/>
    </source>
</evidence>
<dbReference type="Gene3D" id="4.10.60.10">
    <property type="entry name" value="Zinc finger, CCHC-type"/>
    <property type="match status" value="1"/>
</dbReference>
<feature type="domain" description="CCHC-type" evidence="2">
    <location>
        <begin position="96"/>
        <end position="112"/>
    </location>
</feature>
<dbReference type="Proteomes" id="UP000623129">
    <property type="component" value="Unassembled WGS sequence"/>
</dbReference>
<accession>A0A833RBP1</accession>
<keyword evidence="4" id="KW-1185">Reference proteome</keyword>
<evidence type="ECO:0000256" key="1">
    <source>
        <dbReference type="SAM" id="MobiDB-lite"/>
    </source>
</evidence>
<dbReference type="GO" id="GO:0003676">
    <property type="term" value="F:nucleic acid binding"/>
    <property type="evidence" value="ECO:0007669"/>
    <property type="project" value="InterPro"/>
</dbReference>
<dbReference type="InterPro" id="IPR001878">
    <property type="entry name" value="Znf_CCHC"/>
</dbReference>
<organism evidence="3 4">
    <name type="scientific">Carex littledalei</name>
    <dbReference type="NCBI Taxonomy" id="544730"/>
    <lineage>
        <taxon>Eukaryota</taxon>
        <taxon>Viridiplantae</taxon>
        <taxon>Streptophyta</taxon>
        <taxon>Embryophyta</taxon>
        <taxon>Tracheophyta</taxon>
        <taxon>Spermatophyta</taxon>
        <taxon>Magnoliopsida</taxon>
        <taxon>Liliopsida</taxon>
        <taxon>Poales</taxon>
        <taxon>Cyperaceae</taxon>
        <taxon>Cyperoideae</taxon>
        <taxon>Cariceae</taxon>
        <taxon>Carex</taxon>
        <taxon>Carex subgen. Euthyceras</taxon>
    </lineage>
</organism>
<proteinExistence type="predicted"/>
<feature type="domain" description="CCHC-type" evidence="2">
    <location>
        <begin position="115"/>
        <end position="131"/>
    </location>
</feature>
<comment type="caution">
    <text evidence="3">The sequence shown here is derived from an EMBL/GenBank/DDBJ whole genome shotgun (WGS) entry which is preliminary data.</text>
</comment>
<protein>
    <recommendedName>
        <fullName evidence="2">CCHC-type domain-containing protein</fullName>
    </recommendedName>
</protein>
<gene>
    <name evidence="3" type="ORF">FCM35_KLT19294</name>
</gene>
<dbReference type="GO" id="GO:0008270">
    <property type="term" value="F:zinc ion binding"/>
    <property type="evidence" value="ECO:0007669"/>
    <property type="project" value="InterPro"/>
</dbReference>